<evidence type="ECO:0000259" key="1">
    <source>
        <dbReference type="PROSITE" id="PS51736"/>
    </source>
</evidence>
<gene>
    <name evidence="3" type="primary">hin_6</name>
    <name evidence="3" type="ORF">SV7mr_50000</name>
</gene>
<feature type="domain" description="Resolvase/invertase-type recombinase catalytic" evidence="1">
    <location>
        <begin position="11"/>
        <end position="163"/>
    </location>
</feature>
<dbReference type="PANTHER" id="PTHR30461:SF23">
    <property type="entry name" value="DNA RECOMBINASE-RELATED"/>
    <property type="match status" value="1"/>
</dbReference>
<dbReference type="PROSITE" id="PS51736">
    <property type="entry name" value="RECOMBINASES_3"/>
    <property type="match status" value="1"/>
</dbReference>
<sequence length="511" mass="58310">MKREKNQAPFRCAIYTRKSTEEGLEQEYNTLDAQRDAGEAYVKSQQHEGWTCLPERYDDGGFTGANMERPALQRLMQDIQDGKINCVVVYKVDRLSRSLMDFSRIMETFDRHGVAFVSVTQAFNTGSSMGRLILNVLLSFAQFEREMISERTRDKIAAARRKGKWAGGRPVLGYNVKKTKLQVNREEATQVREIFQLYLEYRSTLEVARILNDRGWKTKRWVTGKGKVTGGREFDKTHVHKLLTSPVYIGKVCYKTEVHEGEHDAIIDPDVYEKVQQILKGNATTCGLENRNKHKALLRGLVHCAACDCAMSHSFTTKGTKVYRYYVCQKAQKRGWDKCPAPSIPAGEIEEFVVNEIKAIGKNEGLIQSTIDVIKNQADDSIKKLAGERSRLLRQLGQDSAELGHLAQHLSPDSDRLCQLKSRIESTERRIAKITQEQQSRTDKEIQDQDVHDLLSDFSRLWRNLHPRQQCRIIESLITQVSYDGEAGRLSITYKPAAMSLMSTERQEVLA</sequence>
<evidence type="ECO:0000313" key="4">
    <source>
        <dbReference type="Proteomes" id="UP000315003"/>
    </source>
</evidence>
<evidence type="ECO:0000313" key="3">
    <source>
        <dbReference type="EMBL" id="QDT62452.1"/>
    </source>
</evidence>
<dbReference type="GO" id="GO:0000150">
    <property type="term" value="F:DNA strand exchange activity"/>
    <property type="evidence" value="ECO:0007669"/>
    <property type="project" value="InterPro"/>
</dbReference>
<dbReference type="AlphaFoldDB" id="A0A517T264"/>
<keyword evidence="4" id="KW-1185">Reference proteome</keyword>
<dbReference type="PROSITE" id="PS51737">
    <property type="entry name" value="RECOMBINASE_DNA_BIND"/>
    <property type="match status" value="1"/>
</dbReference>
<evidence type="ECO:0000259" key="2">
    <source>
        <dbReference type="PROSITE" id="PS51737"/>
    </source>
</evidence>
<dbReference type="InterPro" id="IPR025827">
    <property type="entry name" value="Zn_ribbon_recom_dom"/>
</dbReference>
<dbReference type="OrthoDB" id="266184at2"/>
<dbReference type="Pfam" id="PF07508">
    <property type="entry name" value="Recombinase"/>
    <property type="match status" value="1"/>
</dbReference>
<feature type="domain" description="Recombinase" evidence="2">
    <location>
        <begin position="171"/>
        <end position="285"/>
    </location>
</feature>
<dbReference type="InterPro" id="IPR006119">
    <property type="entry name" value="Resolv_N"/>
</dbReference>
<dbReference type="InterPro" id="IPR038109">
    <property type="entry name" value="DNA_bind_recomb_sf"/>
</dbReference>
<name>A0A517T264_9BACT</name>
<accession>A0A517T264</accession>
<dbReference type="Gene3D" id="3.40.50.1390">
    <property type="entry name" value="Resolvase, N-terminal catalytic domain"/>
    <property type="match status" value="1"/>
</dbReference>
<dbReference type="Pfam" id="PF13408">
    <property type="entry name" value="Zn_ribbon_recom"/>
    <property type="match status" value="1"/>
</dbReference>
<dbReference type="PANTHER" id="PTHR30461">
    <property type="entry name" value="DNA-INVERTASE FROM LAMBDOID PROPHAGE"/>
    <property type="match status" value="1"/>
</dbReference>
<protein>
    <submittedName>
        <fullName evidence="3">DNA-invertase hin</fullName>
    </submittedName>
</protein>
<reference evidence="3 4" key="1">
    <citation type="submission" date="2019-02" db="EMBL/GenBank/DDBJ databases">
        <title>Deep-cultivation of Planctomycetes and their phenomic and genomic characterization uncovers novel biology.</title>
        <authorList>
            <person name="Wiegand S."/>
            <person name="Jogler M."/>
            <person name="Boedeker C."/>
            <person name="Pinto D."/>
            <person name="Vollmers J."/>
            <person name="Rivas-Marin E."/>
            <person name="Kohn T."/>
            <person name="Peeters S.H."/>
            <person name="Heuer A."/>
            <person name="Rast P."/>
            <person name="Oberbeckmann S."/>
            <person name="Bunk B."/>
            <person name="Jeske O."/>
            <person name="Meyerdierks A."/>
            <person name="Storesund J.E."/>
            <person name="Kallscheuer N."/>
            <person name="Luecker S."/>
            <person name="Lage O.M."/>
            <person name="Pohl T."/>
            <person name="Merkel B.J."/>
            <person name="Hornburger P."/>
            <person name="Mueller R.-W."/>
            <person name="Bruemmer F."/>
            <person name="Labrenz M."/>
            <person name="Spormann A.M."/>
            <person name="Op den Camp H."/>
            <person name="Overmann J."/>
            <person name="Amann R."/>
            <person name="Jetten M.S.M."/>
            <person name="Mascher T."/>
            <person name="Medema M.H."/>
            <person name="Devos D.P."/>
            <person name="Kaster A.-K."/>
            <person name="Ovreas L."/>
            <person name="Rohde M."/>
            <person name="Galperin M.Y."/>
            <person name="Jogler C."/>
        </authorList>
    </citation>
    <scope>NUCLEOTIDE SEQUENCE [LARGE SCALE GENOMIC DNA]</scope>
    <source>
        <strain evidence="3 4">SV_7m_r</strain>
    </source>
</reference>
<dbReference type="GO" id="GO:0003677">
    <property type="term" value="F:DNA binding"/>
    <property type="evidence" value="ECO:0007669"/>
    <property type="project" value="InterPro"/>
</dbReference>
<dbReference type="InterPro" id="IPR050639">
    <property type="entry name" value="SSR_resolvase"/>
</dbReference>
<dbReference type="InterPro" id="IPR011109">
    <property type="entry name" value="DNA_bind_recombinase_dom"/>
</dbReference>
<dbReference type="SUPFAM" id="SSF53041">
    <property type="entry name" value="Resolvase-like"/>
    <property type="match status" value="1"/>
</dbReference>
<dbReference type="Gene3D" id="3.90.1750.20">
    <property type="entry name" value="Putative Large Serine Recombinase, Chain B, Domain 2"/>
    <property type="match status" value="1"/>
</dbReference>
<dbReference type="SMART" id="SM00857">
    <property type="entry name" value="Resolvase"/>
    <property type="match status" value="1"/>
</dbReference>
<organism evidence="3 4">
    <name type="scientific">Stieleria bergensis</name>
    <dbReference type="NCBI Taxonomy" id="2528025"/>
    <lineage>
        <taxon>Bacteria</taxon>
        <taxon>Pseudomonadati</taxon>
        <taxon>Planctomycetota</taxon>
        <taxon>Planctomycetia</taxon>
        <taxon>Pirellulales</taxon>
        <taxon>Pirellulaceae</taxon>
        <taxon>Stieleria</taxon>
    </lineage>
</organism>
<dbReference type="CDD" id="cd03768">
    <property type="entry name" value="SR_ResInv"/>
    <property type="match status" value="1"/>
</dbReference>
<proteinExistence type="predicted"/>
<dbReference type="RefSeq" id="WP_145277234.1">
    <property type="nucleotide sequence ID" value="NZ_CP036272.1"/>
</dbReference>
<dbReference type="Pfam" id="PF00239">
    <property type="entry name" value="Resolvase"/>
    <property type="match status" value="1"/>
</dbReference>
<dbReference type="Proteomes" id="UP000315003">
    <property type="component" value="Chromosome"/>
</dbReference>
<dbReference type="EMBL" id="CP036272">
    <property type="protein sequence ID" value="QDT62452.1"/>
    <property type="molecule type" value="Genomic_DNA"/>
</dbReference>
<dbReference type="InterPro" id="IPR036162">
    <property type="entry name" value="Resolvase-like_N_sf"/>
</dbReference>